<evidence type="ECO:0000256" key="1">
    <source>
        <dbReference type="SAM" id="Phobius"/>
    </source>
</evidence>
<feature type="transmembrane region" description="Helical" evidence="1">
    <location>
        <begin position="241"/>
        <end position="261"/>
    </location>
</feature>
<gene>
    <name evidence="2" type="ORF">BDP27DRAFT_1412357</name>
</gene>
<keyword evidence="1" id="KW-0812">Transmembrane</keyword>
<organism evidence="2 3">
    <name type="scientific">Rhodocollybia butyracea</name>
    <dbReference type="NCBI Taxonomy" id="206335"/>
    <lineage>
        <taxon>Eukaryota</taxon>
        <taxon>Fungi</taxon>
        <taxon>Dikarya</taxon>
        <taxon>Basidiomycota</taxon>
        <taxon>Agaricomycotina</taxon>
        <taxon>Agaricomycetes</taxon>
        <taxon>Agaricomycetidae</taxon>
        <taxon>Agaricales</taxon>
        <taxon>Marasmiineae</taxon>
        <taxon>Omphalotaceae</taxon>
        <taxon>Rhodocollybia</taxon>
    </lineage>
</organism>
<protein>
    <submittedName>
        <fullName evidence="2">Uncharacterized protein</fullName>
    </submittedName>
</protein>
<dbReference type="EMBL" id="JADNRY010000001">
    <property type="protein sequence ID" value="KAF9078356.1"/>
    <property type="molecule type" value="Genomic_DNA"/>
</dbReference>
<name>A0A9P5QAD6_9AGAR</name>
<reference evidence="2" key="1">
    <citation type="submission" date="2020-11" db="EMBL/GenBank/DDBJ databases">
        <authorList>
            <consortium name="DOE Joint Genome Institute"/>
            <person name="Ahrendt S."/>
            <person name="Riley R."/>
            <person name="Andreopoulos W."/>
            <person name="Labutti K."/>
            <person name="Pangilinan J."/>
            <person name="Ruiz-Duenas F.J."/>
            <person name="Barrasa J.M."/>
            <person name="Sanchez-Garcia M."/>
            <person name="Camarero S."/>
            <person name="Miyauchi S."/>
            <person name="Serrano A."/>
            <person name="Linde D."/>
            <person name="Babiker R."/>
            <person name="Drula E."/>
            <person name="Ayuso-Fernandez I."/>
            <person name="Pacheco R."/>
            <person name="Padilla G."/>
            <person name="Ferreira P."/>
            <person name="Barriuso J."/>
            <person name="Kellner H."/>
            <person name="Castanera R."/>
            <person name="Alfaro M."/>
            <person name="Ramirez L."/>
            <person name="Pisabarro A.G."/>
            <person name="Kuo A."/>
            <person name="Tritt A."/>
            <person name="Lipzen A."/>
            <person name="He G."/>
            <person name="Yan M."/>
            <person name="Ng V."/>
            <person name="Cullen D."/>
            <person name="Martin F."/>
            <person name="Rosso M.-N."/>
            <person name="Henrissat B."/>
            <person name="Hibbett D."/>
            <person name="Martinez A.T."/>
            <person name="Grigoriev I.V."/>
        </authorList>
    </citation>
    <scope>NUCLEOTIDE SEQUENCE</scope>
    <source>
        <strain evidence="2">AH 40177</strain>
    </source>
</reference>
<keyword evidence="1" id="KW-1133">Transmembrane helix</keyword>
<dbReference type="AlphaFoldDB" id="A0A9P5QAD6"/>
<feature type="transmembrane region" description="Helical" evidence="1">
    <location>
        <begin position="198"/>
        <end position="220"/>
    </location>
</feature>
<keyword evidence="3" id="KW-1185">Reference proteome</keyword>
<proteinExistence type="predicted"/>
<feature type="transmembrane region" description="Helical" evidence="1">
    <location>
        <begin position="22"/>
        <end position="44"/>
    </location>
</feature>
<feature type="transmembrane region" description="Helical" evidence="1">
    <location>
        <begin position="267"/>
        <end position="286"/>
    </location>
</feature>
<keyword evidence="1" id="KW-0472">Membrane</keyword>
<feature type="transmembrane region" description="Helical" evidence="1">
    <location>
        <begin position="56"/>
        <end position="75"/>
    </location>
</feature>
<feature type="transmembrane region" description="Helical" evidence="1">
    <location>
        <begin position="146"/>
        <end position="169"/>
    </location>
</feature>
<comment type="caution">
    <text evidence="2">The sequence shown here is derived from an EMBL/GenBank/DDBJ whole genome shotgun (WGS) entry which is preliminary data.</text>
</comment>
<accession>A0A9P5QAD6</accession>
<sequence>MHRFDAFDESASVVIEDKENSALFILFLVFQLTSLGGLLITIFTASLCPMVKKRHLSWSSFMFSWIISCVSYSLLAGESINWQPEFHLCLTQAVLIYTVPTLTASASLGLVVRVLISVYCFTATSGPTTNSNSTERPRPARASHRVWMFILVIFPYIFGGGMFALSLVIGLKDRSTVTRAPGGFYCDMINTVPGRVSAIMVTAIMAICVCLCATIAVVLRRNWSIFYRETTGTPLSTVMRVLVFTLFSMVAVVLGLVFFFTPRSSHGPAMELVLSIIPLSAVLVFGTQRDLVRSWKAGFEACFHWMCPPRTQLRGANPDASGSFLRPCSNSSEDTVFNIAITEIPLAVEPTWRSHAAPGSRFFRFS</sequence>
<feature type="transmembrane region" description="Helical" evidence="1">
    <location>
        <begin position="95"/>
        <end position="116"/>
    </location>
</feature>
<dbReference type="Proteomes" id="UP000772434">
    <property type="component" value="Unassembled WGS sequence"/>
</dbReference>
<evidence type="ECO:0000313" key="3">
    <source>
        <dbReference type="Proteomes" id="UP000772434"/>
    </source>
</evidence>
<evidence type="ECO:0000313" key="2">
    <source>
        <dbReference type="EMBL" id="KAF9078356.1"/>
    </source>
</evidence>
<dbReference type="OrthoDB" id="3046318at2759"/>